<proteinExistence type="predicted"/>
<gene>
    <name evidence="1" type="ORF">AVDCRST_MAG60-2702</name>
</gene>
<reference evidence="1" key="1">
    <citation type="submission" date="2020-02" db="EMBL/GenBank/DDBJ databases">
        <authorList>
            <person name="Meier V. D."/>
        </authorList>
    </citation>
    <scope>NUCLEOTIDE SEQUENCE</scope>
    <source>
        <strain evidence="1">AVDCRST_MAG60</strain>
    </source>
</reference>
<protein>
    <recommendedName>
        <fullName evidence="2">Peptidase C39-like domain-containing protein</fullName>
    </recommendedName>
</protein>
<dbReference type="EMBL" id="CADCUN010000298">
    <property type="protein sequence ID" value="CAA9411977.1"/>
    <property type="molecule type" value="Genomic_DNA"/>
</dbReference>
<name>A0A6J4PIJ9_9ACTN</name>
<organism evidence="1">
    <name type="scientific">uncultured Nocardioides sp</name>
    <dbReference type="NCBI Taxonomy" id="198441"/>
    <lineage>
        <taxon>Bacteria</taxon>
        <taxon>Bacillati</taxon>
        <taxon>Actinomycetota</taxon>
        <taxon>Actinomycetes</taxon>
        <taxon>Propionibacteriales</taxon>
        <taxon>Nocardioidaceae</taxon>
        <taxon>Nocardioides</taxon>
        <taxon>environmental samples</taxon>
    </lineage>
</organism>
<evidence type="ECO:0000313" key="1">
    <source>
        <dbReference type="EMBL" id="CAA9411977.1"/>
    </source>
</evidence>
<sequence>MRISETGRLVLGRELQQPDRRSCGAAVAVVAEALTNDAYARRLLAGGDDVFGSEVLAMHRRITGPVDVSGTLQPPWPRALGTPPWALARQLGRRLETPRLVVARVRADRAWVAMQAALAEGTVVPAYVGDRWAPRHVVLAIERREDAVRVYEPSSGRVVEVPRREWIDGRLRLGRWRQPWFVLSSSRRPTRRSRA</sequence>
<evidence type="ECO:0008006" key="2">
    <source>
        <dbReference type="Google" id="ProtNLM"/>
    </source>
</evidence>
<dbReference type="AlphaFoldDB" id="A0A6J4PIJ9"/>
<accession>A0A6J4PIJ9</accession>